<feature type="region of interest" description="Disordered" evidence="1">
    <location>
        <begin position="59"/>
        <end position="82"/>
    </location>
</feature>
<accession>A0AAW2K8Q3</accession>
<reference evidence="2" key="1">
    <citation type="submission" date="2020-06" db="EMBL/GenBank/DDBJ databases">
        <authorList>
            <person name="Li T."/>
            <person name="Hu X."/>
            <person name="Zhang T."/>
            <person name="Song X."/>
            <person name="Zhang H."/>
            <person name="Dai N."/>
            <person name="Sheng W."/>
            <person name="Hou X."/>
            <person name="Wei L."/>
        </authorList>
    </citation>
    <scope>NUCLEOTIDE SEQUENCE</scope>
    <source>
        <strain evidence="2">G02</strain>
        <tissue evidence="2">Leaf</tissue>
    </source>
</reference>
<protein>
    <submittedName>
        <fullName evidence="2">Uncharacterized protein</fullName>
    </submittedName>
</protein>
<organism evidence="2">
    <name type="scientific">Sesamum radiatum</name>
    <name type="common">Black benniseed</name>
    <dbReference type="NCBI Taxonomy" id="300843"/>
    <lineage>
        <taxon>Eukaryota</taxon>
        <taxon>Viridiplantae</taxon>
        <taxon>Streptophyta</taxon>
        <taxon>Embryophyta</taxon>
        <taxon>Tracheophyta</taxon>
        <taxon>Spermatophyta</taxon>
        <taxon>Magnoliopsida</taxon>
        <taxon>eudicotyledons</taxon>
        <taxon>Gunneridae</taxon>
        <taxon>Pentapetalae</taxon>
        <taxon>asterids</taxon>
        <taxon>lamiids</taxon>
        <taxon>Lamiales</taxon>
        <taxon>Pedaliaceae</taxon>
        <taxon>Sesamum</taxon>
    </lineage>
</organism>
<evidence type="ECO:0000256" key="1">
    <source>
        <dbReference type="SAM" id="MobiDB-lite"/>
    </source>
</evidence>
<comment type="caution">
    <text evidence="2">The sequence shown here is derived from an EMBL/GenBank/DDBJ whole genome shotgun (WGS) entry which is preliminary data.</text>
</comment>
<dbReference type="EMBL" id="JACGWJ010000029">
    <property type="protein sequence ID" value="KAL0303239.1"/>
    <property type="molecule type" value="Genomic_DNA"/>
</dbReference>
<gene>
    <name evidence="2" type="ORF">Sradi_6192000</name>
</gene>
<evidence type="ECO:0000313" key="2">
    <source>
        <dbReference type="EMBL" id="KAL0303239.1"/>
    </source>
</evidence>
<reference evidence="2" key="2">
    <citation type="journal article" date="2024" name="Plant">
        <title>Genomic evolution and insights into agronomic trait innovations of Sesamum species.</title>
        <authorList>
            <person name="Miao H."/>
            <person name="Wang L."/>
            <person name="Qu L."/>
            <person name="Liu H."/>
            <person name="Sun Y."/>
            <person name="Le M."/>
            <person name="Wang Q."/>
            <person name="Wei S."/>
            <person name="Zheng Y."/>
            <person name="Lin W."/>
            <person name="Duan Y."/>
            <person name="Cao H."/>
            <person name="Xiong S."/>
            <person name="Wang X."/>
            <person name="Wei L."/>
            <person name="Li C."/>
            <person name="Ma Q."/>
            <person name="Ju M."/>
            <person name="Zhao R."/>
            <person name="Li G."/>
            <person name="Mu C."/>
            <person name="Tian Q."/>
            <person name="Mei H."/>
            <person name="Zhang T."/>
            <person name="Gao T."/>
            <person name="Zhang H."/>
        </authorList>
    </citation>
    <scope>NUCLEOTIDE SEQUENCE</scope>
    <source>
        <strain evidence="2">G02</strain>
    </source>
</reference>
<name>A0AAW2K8Q3_SESRA</name>
<sequence length="82" mass="8410">MCISWGHDGGLQGPALGSSKECLEYPEGKKIGQAASGQDGLRWAPERPRGSCDAQGCPAGCGLSGATPLERKGDRGKHSKAS</sequence>
<proteinExistence type="predicted"/>
<dbReference type="AlphaFoldDB" id="A0AAW2K8Q3"/>